<gene>
    <name evidence="4" type="ORF">PRZ48_010272</name>
</gene>
<evidence type="ECO:0000313" key="4">
    <source>
        <dbReference type="EMBL" id="KAK4497619.1"/>
    </source>
</evidence>
<evidence type="ECO:0000256" key="2">
    <source>
        <dbReference type="ARBA" id="ARBA00022857"/>
    </source>
</evidence>
<dbReference type="Gene3D" id="3.40.50.720">
    <property type="entry name" value="NAD(P)-binding Rossmann-like Domain"/>
    <property type="match status" value="1"/>
</dbReference>
<dbReference type="InterPro" id="IPR008030">
    <property type="entry name" value="NmrA-like"/>
</dbReference>
<comment type="caution">
    <text evidence="4">The sequence shown here is derived from an EMBL/GenBank/DDBJ whole genome shotgun (WGS) entry which is preliminary data.</text>
</comment>
<dbReference type="Gene3D" id="3.90.25.10">
    <property type="entry name" value="UDP-galactose 4-epimerase, domain 1"/>
    <property type="match status" value="1"/>
</dbReference>
<protein>
    <recommendedName>
        <fullName evidence="3">NmrA-like domain-containing protein</fullName>
    </recommendedName>
</protein>
<sequence>MKAILVVGGTGAQGAAVVRVLASTGDFGIILFTRSADSSQCQELLKLPDVEVAINSAPQGYDLEAFEAAARKSYGVFLNTDGFSLGEEAETYWGIRLYETAVKARVQHVVYSGLDDHFRNSGYDPKFYVGHFQGKARVQAYIQGQPKSLTAWTITRTGPYIEMLAEGMLPSQDANGRYIFAIPLEEGEMVFIHLEDYGRYIEWIFRNPARSAGLDLGIGIAHTSGKDIAEAFTAVTGKEAIYQSVPFDAWAKAAFSSFPNGADTKVGFRSGKADENLNMTYGQNFEGFFNLYKASKGNVGLVKRDYQLLDEILPDRVKSAKEWMEKVGYKGERKALLKEFR</sequence>
<evidence type="ECO:0000259" key="3">
    <source>
        <dbReference type="Pfam" id="PF05368"/>
    </source>
</evidence>
<dbReference type="InterPro" id="IPR036291">
    <property type="entry name" value="NAD(P)-bd_dom_sf"/>
</dbReference>
<dbReference type="EMBL" id="JAXOVC010000008">
    <property type="protein sequence ID" value="KAK4497619.1"/>
    <property type="molecule type" value="Genomic_DNA"/>
</dbReference>
<keyword evidence="5" id="KW-1185">Reference proteome</keyword>
<dbReference type="Proteomes" id="UP001305779">
    <property type="component" value="Unassembled WGS sequence"/>
</dbReference>
<keyword evidence="2" id="KW-0521">NADP</keyword>
<feature type="domain" description="NmrA-like" evidence="3">
    <location>
        <begin position="2"/>
        <end position="252"/>
    </location>
</feature>
<proteinExistence type="inferred from homology"/>
<organism evidence="4 5">
    <name type="scientific">Zasmidium cellare</name>
    <name type="common">Wine cellar mold</name>
    <name type="synonym">Racodium cellare</name>
    <dbReference type="NCBI Taxonomy" id="395010"/>
    <lineage>
        <taxon>Eukaryota</taxon>
        <taxon>Fungi</taxon>
        <taxon>Dikarya</taxon>
        <taxon>Ascomycota</taxon>
        <taxon>Pezizomycotina</taxon>
        <taxon>Dothideomycetes</taxon>
        <taxon>Dothideomycetidae</taxon>
        <taxon>Mycosphaerellales</taxon>
        <taxon>Mycosphaerellaceae</taxon>
        <taxon>Zasmidium</taxon>
    </lineage>
</organism>
<accession>A0ABR0E870</accession>
<reference evidence="4 5" key="1">
    <citation type="journal article" date="2023" name="G3 (Bethesda)">
        <title>A chromosome-level genome assembly of Zasmidium syzygii isolated from banana leaves.</title>
        <authorList>
            <person name="van Westerhoven A.C."/>
            <person name="Mehrabi R."/>
            <person name="Talebi R."/>
            <person name="Steentjes M.B.F."/>
            <person name="Corcolon B."/>
            <person name="Chong P.A."/>
            <person name="Kema G.H.J."/>
            <person name="Seidl M.F."/>
        </authorList>
    </citation>
    <scope>NUCLEOTIDE SEQUENCE [LARGE SCALE GENOMIC DNA]</scope>
    <source>
        <strain evidence="4 5">P124</strain>
    </source>
</reference>
<dbReference type="InterPro" id="IPR051164">
    <property type="entry name" value="NmrA-like_oxidored"/>
</dbReference>
<dbReference type="SUPFAM" id="SSF51735">
    <property type="entry name" value="NAD(P)-binding Rossmann-fold domains"/>
    <property type="match status" value="1"/>
</dbReference>
<dbReference type="PANTHER" id="PTHR42748">
    <property type="entry name" value="NITROGEN METABOLITE REPRESSION PROTEIN NMRA FAMILY MEMBER"/>
    <property type="match status" value="1"/>
</dbReference>
<evidence type="ECO:0000313" key="5">
    <source>
        <dbReference type="Proteomes" id="UP001305779"/>
    </source>
</evidence>
<dbReference type="PANTHER" id="PTHR42748:SF14">
    <property type="entry name" value="SNOAL-LIKE DOMAIN-CONTAINING PROTEIN"/>
    <property type="match status" value="1"/>
</dbReference>
<dbReference type="Pfam" id="PF05368">
    <property type="entry name" value="NmrA"/>
    <property type="match status" value="1"/>
</dbReference>
<comment type="similarity">
    <text evidence="1">Belongs to the NmrA-type oxidoreductase family.</text>
</comment>
<evidence type="ECO:0000256" key="1">
    <source>
        <dbReference type="ARBA" id="ARBA00006328"/>
    </source>
</evidence>
<name>A0ABR0E870_ZASCE</name>